<dbReference type="AlphaFoldDB" id="A0A8H7TBP7"/>
<protein>
    <submittedName>
        <fullName evidence="1">Uncharacterized protein</fullName>
    </submittedName>
</protein>
<evidence type="ECO:0000313" key="2">
    <source>
        <dbReference type="Proteomes" id="UP000664132"/>
    </source>
</evidence>
<keyword evidence="2" id="KW-1185">Reference proteome</keyword>
<evidence type="ECO:0000313" key="1">
    <source>
        <dbReference type="EMBL" id="KAG4416934.1"/>
    </source>
</evidence>
<proteinExistence type="predicted"/>
<dbReference type="Proteomes" id="UP000664132">
    <property type="component" value="Unassembled WGS sequence"/>
</dbReference>
<name>A0A8H7TBP7_9HELO</name>
<gene>
    <name evidence="1" type="ORF">IFR04_009944</name>
</gene>
<dbReference type="EMBL" id="JAFJYH010000170">
    <property type="protein sequence ID" value="KAG4416934.1"/>
    <property type="molecule type" value="Genomic_DNA"/>
</dbReference>
<sequence length="201" mass="22419">MSKAGYQAANAAANGAAGTPAAHGNSGGSSTLAQRIAQVPPHSAITAADRSLVITLDFRPTQMLHHDKWFEPAGKAFRTTLETSIAGYSQISRRIFIKLDFPAFDARTQFEQVRIRQKAFMTRIIDLLNTFHKTEKIEVVYRSPGTGWLQIRCLAPLYGLTFTDWELSIREGQDPLQPIGRDTYWDKRLRGLCNGPESEPQ</sequence>
<comment type="caution">
    <text evidence="1">The sequence shown here is derived from an EMBL/GenBank/DDBJ whole genome shotgun (WGS) entry which is preliminary data.</text>
</comment>
<reference evidence="1" key="1">
    <citation type="submission" date="2021-02" db="EMBL/GenBank/DDBJ databases">
        <title>Genome sequence Cadophora malorum strain M34.</title>
        <authorList>
            <person name="Stefanovic E."/>
            <person name="Vu D."/>
            <person name="Scully C."/>
            <person name="Dijksterhuis J."/>
            <person name="Roader J."/>
            <person name="Houbraken J."/>
        </authorList>
    </citation>
    <scope>NUCLEOTIDE SEQUENCE</scope>
    <source>
        <strain evidence="1">M34</strain>
    </source>
</reference>
<accession>A0A8H7TBP7</accession>
<dbReference type="OrthoDB" id="3553551at2759"/>
<organism evidence="1 2">
    <name type="scientific">Cadophora malorum</name>
    <dbReference type="NCBI Taxonomy" id="108018"/>
    <lineage>
        <taxon>Eukaryota</taxon>
        <taxon>Fungi</taxon>
        <taxon>Dikarya</taxon>
        <taxon>Ascomycota</taxon>
        <taxon>Pezizomycotina</taxon>
        <taxon>Leotiomycetes</taxon>
        <taxon>Helotiales</taxon>
        <taxon>Ploettnerulaceae</taxon>
        <taxon>Cadophora</taxon>
    </lineage>
</organism>